<evidence type="ECO:0000256" key="6">
    <source>
        <dbReference type="ARBA" id="ARBA00022824"/>
    </source>
</evidence>
<evidence type="ECO:0000313" key="12">
    <source>
        <dbReference type="Proteomes" id="UP000188533"/>
    </source>
</evidence>
<dbReference type="EMBL" id="BDGU01000148">
    <property type="protein sequence ID" value="GAW03421.1"/>
    <property type="molecule type" value="Genomic_DNA"/>
</dbReference>
<dbReference type="InterPro" id="IPR031545">
    <property type="entry name" value="SRP72_TPR-like"/>
</dbReference>
<dbReference type="PANTHER" id="PTHR14094">
    <property type="entry name" value="SIGNAL RECOGNITION PARTICLE 72"/>
    <property type="match status" value="1"/>
</dbReference>
<dbReference type="OrthoDB" id="5421607at2759"/>
<keyword evidence="8" id="KW-0687">Ribonucleoprotein</keyword>
<feature type="compositionally biased region" description="Gly residues" evidence="9">
    <location>
        <begin position="320"/>
        <end position="333"/>
    </location>
</feature>
<dbReference type="SUPFAM" id="SSF48452">
    <property type="entry name" value="TPR-like"/>
    <property type="match status" value="1"/>
</dbReference>
<sequence>MTSTNPKTKKPKNTTHPGKAFRGTSKKNVDPLPPADRIKRLYASLVAQIDGGHWKGAEKTCDKILRIDPIDADARQTKLFIYLQKEEYRKALELIDEGPPSNAESKPKLFEKAYALYRLKREADAEAILVEIKSHEEIEADEEEERGVMHLEAQLNYRQGKYQAAYDLYQQLLDTTDPSSEEHRDVQINLQAAQTYLDFLNSGYLQAIDHTLASSPSTATGLKDIENFPPPTVPSNAVTFSIPSTSASAKGPAAHEGKTKVRVKRLPKGVVPGVTPPPDPERWIKKSQRSNRPMHGKKAKSRASGATQGFTTEAPVPSGTYGGGTGSGSASGGKGRKKK</sequence>
<dbReference type="GO" id="GO:0006614">
    <property type="term" value="P:SRP-dependent cotranslational protein targeting to membrane"/>
    <property type="evidence" value="ECO:0007669"/>
    <property type="project" value="InterPro"/>
</dbReference>
<proteinExistence type="inferred from homology"/>
<evidence type="ECO:0000259" key="10">
    <source>
        <dbReference type="Pfam" id="PF08492"/>
    </source>
</evidence>
<dbReference type="AlphaFoldDB" id="A0A1Q3E8A4"/>
<comment type="subcellular location">
    <subcellularLocation>
        <location evidence="2">Cytoplasm</location>
    </subcellularLocation>
    <subcellularLocation>
        <location evidence="1">Endoplasmic reticulum</location>
    </subcellularLocation>
</comment>
<dbReference type="Proteomes" id="UP000188533">
    <property type="component" value="Unassembled WGS sequence"/>
</dbReference>
<dbReference type="GO" id="GO:0043022">
    <property type="term" value="F:ribosome binding"/>
    <property type="evidence" value="ECO:0007669"/>
    <property type="project" value="TreeGrafter"/>
</dbReference>
<keyword evidence="5" id="KW-0963">Cytoplasm</keyword>
<evidence type="ECO:0000256" key="7">
    <source>
        <dbReference type="ARBA" id="ARBA00023135"/>
    </source>
</evidence>
<accession>A0A1Q3E8A4</accession>
<reference evidence="11 12" key="1">
    <citation type="submission" date="2016-08" db="EMBL/GenBank/DDBJ databases">
        <authorList>
            <consortium name="Lentinula edodes genome sequencing consortium"/>
            <person name="Sakamoto Y."/>
            <person name="Nakade K."/>
            <person name="Sato S."/>
            <person name="Yoshida Y."/>
            <person name="Miyazaki K."/>
            <person name="Natsume S."/>
            <person name="Konno N."/>
        </authorList>
    </citation>
    <scope>NUCLEOTIDE SEQUENCE [LARGE SCALE GENOMIC DNA]</scope>
    <source>
        <strain evidence="11 12">NBRC 111202</strain>
    </source>
</reference>
<feature type="region of interest" description="Disordered" evidence="9">
    <location>
        <begin position="267"/>
        <end position="339"/>
    </location>
</feature>
<dbReference type="InterPro" id="IPR013699">
    <property type="entry name" value="Signal_recog_part_SRP72_RNA-bd"/>
</dbReference>
<evidence type="ECO:0000256" key="9">
    <source>
        <dbReference type="SAM" id="MobiDB-lite"/>
    </source>
</evidence>
<protein>
    <recommendedName>
        <fullName evidence="4">Signal recognition particle subunit SRP72</fullName>
    </recommendedName>
</protein>
<name>A0A1Q3E8A4_LENED</name>
<comment type="caution">
    <text evidence="11">The sequence shown here is derived from an EMBL/GenBank/DDBJ whole genome shotgun (WGS) entry which is preliminary data.</text>
</comment>
<dbReference type="GO" id="GO:0005783">
    <property type="term" value="C:endoplasmic reticulum"/>
    <property type="evidence" value="ECO:0007669"/>
    <property type="project" value="UniProtKB-SubCell"/>
</dbReference>
<feature type="domain" description="Signal recognition particle SRP72 subunit RNA-binding" evidence="10">
    <location>
        <begin position="243"/>
        <end position="290"/>
    </location>
</feature>
<dbReference type="InterPro" id="IPR011990">
    <property type="entry name" value="TPR-like_helical_dom_sf"/>
</dbReference>
<keyword evidence="12" id="KW-1185">Reference proteome</keyword>
<evidence type="ECO:0000256" key="5">
    <source>
        <dbReference type="ARBA" id="ARBA00022490"/>
    </source>
</evidence>
<reference evidence="11 12" key="2">
    <citation type="submission" date="2017-02" db="EMBL/GenBank/DDBJ databases">
        <title>A genome survey and senescence transcriptome analysis in Lentinula edodes.</title>
        <authorList>
            <person name="Sakamoto Y."/>
            <person name="Nakade K."/>
            <person name="Sato S."/>
            <person name="Yoshida Y."/>
            <person name="Miyazaki K."/>
            <person name="Natsume S."/>
            <person name="Konno N."/>
        </authorList>
    </citation>
    <scope>NUCLEOTIDE SEQUENCE [LARGE SCALE GENOMIC DNA]</scope>
    <source>
        <strain evidence="11 12">NBRC 111202</strain>
    </source>
</reference>
<dbReference type="Pfam" id="PF17004">
    <property type="entry name" value="SRP_TPR_like"/>
    <property type="match status" value="1"/>
</dbReference>
<feature type="region of interest" description="Disordered" evidence="9">
    <location>
        <begin position="1"/>
        <end position="33"/>
    </location>
</feature>
<evidence type="ECO:0000256" key="1">
    <source>
        <dbReference type="ARBA" id="ARBA00004240"/>
    </source>
</evidence>
<evidence type="ECO:0000256" key="8">
    <source>
        <dbReference type="ARBA" id="ARBA00023274"/>
    </source>
</evidence>
<evidence type="ECO:0000256" key="4">
    <source>
        <dbReference type="ARBA" id="ARBA00018350"/>
    </source>
</evidence>
<keyword evidence="7" id="KW-0733">Signal recognition particle</keyword>
<dbReference type="Gene3D" id="1.25.40.10">
    <property type="entry name" value="Tetratricopeptide repeat domain"/>
    <property type="match status" value="1"/>
</dbReference>
<keyword evidence="6" id="KW-0256">Endoplasmic reticulum</keyword>
<dbReference type="GO" id="GO:0005786">
    <property type="term" value="C:signal recognition particle, endoplasmic reticulum targeting"/>
    <property type="evidence" value="ECO:0007669"/>
    <property type="project" value="UniProtKB-KW"/>
</dbReference>
<organism evidence="11 12">
    <name type="scientific">Lentinula edodes</name>
    <name type="common">Shiitake mushroom</name>
    <name type="synonym">Lentinus edodes</name>
    <dbReference type="NCBI Taxonomy" id="5353"/>
    <lineage>
        <taxon>Eukaryota</taxon>
        <taxon>Fungi</taxon>
        <taxon>Dikarya</taxon>
        <taxon>Basidiomycota</taxon>
        <taxon>Agaricomycotina</taxon>
        <taxon>Agaricomycetes</taxon>
        <taxon>Agaricomycetidae</taxon>
        <taxon>Agaricales</taxon>
        <taxon>Marasmiineae</taxon>
        <taxon>Omphalotaceae</taxon>
        <taxon>Lentinula</taxon>
    </lineage>
</organism>
<dbReference type="Pfam" id="PF08492">
    <property type="entry name" value="SRP72"/>
    <property type="match status" value="1"/>
</dbReference>
<evidence type="ECO:0000256" key="2">
    <source>
        <dbReference type="ARBA" id="ARBA00004496"/>
    </source>
</evidence>
<gene>
    <name evidence="11" type="ORF">LENED_005147</name>
</gene>
<dbReference type="PANTHER" id="PTHR14094:SF9">
    <property type="entry name" value="SIGNAL RECOGNITION PARTICLE SUBUNIT SRP72"/>
    <property type="match status" value="1"/>
</dbReference>
<dbReference type="InterPro" id="IPR026270">
    <property type="entry name" value="SRP72"/>
</dbReference>
<dbReference type="GO" id="GO:0008312">
    <property type="term" value="F:7S RNA binding"/>
    <property type="evidence" value="ECO:0007669"/>
    <property type="project" value="InterPro"/>
</dbReference>
<comment type="similarity">
    <text evidence="3">Belongs to the SRP72 family.</text>
</comment>
<evidence type="ECO:0000313" key="11">
    <source>
        <dbReference type="EMBL" id="GAW03421.1"/>
    </source>
</evidence>
<feature type="compositionally biased region" description="Basic residues" evidence="9">
    <location>
        <begin position="285"/>
        <end position="301"/>
    </location>
</feature>
<dbReference type="STRING" id="5353.A0A1Q3E8A4"/>
<evidence type="ECO:0000256" key="3">
    <source>
        <dbReference type="ARBA" id="ARBA00007676"/>
    </source>
</evidence>